<proteinExistence type="predicted"/>
<feature type="region of interest" description="Disordered" evidence="1">
    <location>
        <begin position="510"/>
        <end position="529"/>
    </location>
</feature>
<feature type="compositionally biased region" description="Polar residues" evidence="1">
    <location>
        <begin position="235"/>
        <end position="247"/>
    </location>
</feature>
<evidence type="ECO:0000313" key="4">
    <source>
        <dbReference type="Proteomes" id="UP000559027"/>
    </source>
</evidence>
<dbReference type="EMBL" id="JAACJO010000069">
    <property type="protein sequence ID" value="KAF5344227.1"/>
    <property type="molecule type" value="Genomic_DNA"/>
</dbReference>
<dbReference type="AlphaFoldDB" id="A0A8H5CPB1"/>
<accession>A0A8H5CPB1</accession>
<evidence type="ECO:0000313" key="3">
    <source>
        <dbReference type="EMBL" id="KAF5344227.1"/>
    </source>
</evidence>
<gene>
    <name evidence="3" type="ORF">D9756_011254</name>
</gene>
<dbReference type="OrthoDB" id="20821at2759"/>
<sequence>MQAVPEAFLLLTLPNCTLQIKDFSETGALGLQCVTVPLPDASSDTDRDVYLVFRLNMSETPVDPARIIQRKDTHAARIYTFYGTPAEPNELVLTVPCPPGDANTEAPTPAIPDHPPPTYVSDQKDLRGHLVMINEETGEVIGEVEDRFRIQEDPVMYQRGHENDAVVIEVPDEVGLREGDANALAAFARIVPPDQQDWITKSATISCNFIDDESVGHDDHYCLELLHLKVEPSPHHSSANLTTPNSGNEKRSTSPVPPPLPPRALVFLTSDRTRKNLRGVHTVSGQAVKISAKTVNKIDNMIRRAMGARPKENRLRYVPAGPNSLSPVPYASTSPGPASGSAPYAAYTPVSSSSTLLPGGWNSDTKPSLPPRSNSPYAPPSAPGSPQPLPSQLVQSPCHPPISFTISSQQYQQHSIADRPVQPKLTTTRRLLISADLILSTIDDSTRKILDSGTNNLGKVMHHKYGAEAAESSLLMAGTARNVGLVYIDMSGIGRRALLRRVGMSFVKGRVQNKDDGKRPVPPIPGQKP</sequence>
<feature type="region of interest" description="Disordered" evidence="1">
    <location>
        <begin position="233"/>
        <end position="263"/>
    </location>
</feature>
<dbReference type="Proteomes" id="UP000559027">
    <property type="component" value="Unassembled WGS sequence"/>
</dbReference>
<feature type="domain" description="Senescence" evidence="2">
    <location>
        <begin position="425"/>
        <end position="502"/>
    </location>
</feature>
<keyword evidence="4" id="KW-1185">Reference proteome</keyword>
<dbReference type="Pfam" id="PF06911">
    <property type="entry name" value="Senescence"/>
    <property type="match status" value="1"/>
</dbReference>
<dbReference type="InterPro" id="IPR009686">
    <property type="entry name" value="Senescence/spartin_C"/>
</dbReference>
<protein>
    <recommendedName>
        <fullName evidence="2">Senescence domain-containing protein</fullName>
    </recommendedName>
</protein>
<feature type="compositionally biased region" description="Pro residues" evidence="1">
    <location>
        <begin position="377"/>
        <end position="389"/>
    </location>
</feature>
<evidence type="ECO:0000259" key="2">
    <source>
        <dbReference type="Pfam" id="PF06911"/>
    </source>
</evidence>
<reference evidence="3 4" key="1">
    <citation type="journal article" date="2020" name="ISME J.">
        <title>Uncovering the hidden diversity of litter-decomposition mechanisms in mushroom-forming fungi.</title>
        <authorList>
            <person name="Floudas D."/>
            <person name="Bentzer J."/>
            <person name="Ahren D."/>
            <person name="Johansson T."/>
            <person name="Persson P."/>
            <person name="Tunlid A."/>
        </authorList>
    </citation>
    <scope>NUCLEOTIDE SEQUENCE [LARGE SCALE GENOMIC DNA]</scope>
    <source>
        <strain evidence="3 4">CBS 146.42</strain>
    </source>
</reference>
<organism evidence="3 4">
    <name type="scientific">Leucocoprinus leucothites</name>
    <dbReference type="NCBI Taxonomy" id="201217"/>
    <lineage>
        <taxon>Eukaryota</taxon>
        <taxon>Fungi</taxon>
        <taxon>Dikarya</taxon>
        <taxon>Basidiomycota</taxon>
        <taxon>Agaricomycotina</taxon>
        <taxon>Agaricomycetes</taxon>
        <taxon>Agaricomycetidae</taxon>
        <taxon>Agaricales</taxon>
        <taxon>Agaricineae</taxon>
        <taxon>Agaricaceae</taxon>
        <taxon>Leucocoprinus</taxon>
    </lineage>
</organism>
<evidence type="ECO:0000256" key="1">
    <source>
        <dbReference type="SAM" id="MobiDB-lite"/>
    </source>
</evidence>
<name>A0A8H5CPB1_9AGAR</name>
<feature type="compositionally biased region" description="Polar residues" evidence="1">
    <location>
        <begin position="353"/>
        <end position="366"/>
    </location>
</feature>
<feature type="compositionally biased region" description="Pro residues" evidence="1">
    <location>
        <begin position="520"/>
        <end position="529"/>
    </location>
</feature>
<comment type="caution">
    <text evidence="3">The sequence shown here is derived from an EMBL/GenBank/DDBJ whole genome shotgun (WGS) entry which is preliminary data.</text>
</comment>
<feature type="region of interest" description="Disordered" evidence="1">
    <location>
        <begin position="353"/>
        <end position="399"/>
    </location>
</feature>